<protein>
    <submittedName>
        <fullName evidence="1">Uncharacterized protein</fullName>
    </submittedName>
</protein>
<keyword evidence="2" id="KW-1185">Reference proteome</keyword>
<gene>
    <name evidence="1" type="ORF">NTEN_LOCUS22374</name>
</gene>
<reference evidence="1 2" key="1">
    <citation type="submission" date="2020-02" db="EMBL/GenBank/DDBJ databases">
        <authorList>
            <person name="Ferguson B K."/>
        </authorList>
    </citation>
    <scope>NUCLEOTIDE SEQUENCE [LARGE SCALE GENOMIC DNA]</scope>
</reference>
<organism evidence="1 2">
    <name type="scientific">Nesidiocoris tenuis</name>
    <dbReference type="NCBI Taxonomy" id="355587"/>
    <lineage>
        <taxon>Eukaryota</taxon>
        <taxon>Metazoa</taxon>
        <taxon>Ecdysozoa</taxon>
        <taxon>Arthropoda</taxon>
        <taxon>Hexapoda</taxon>
        <taxon>Insecta</taxon>
        <taxon>Pterygota</taxon>
        <taxon>Neoptera</taxon>
        <taxon>Paraneoptera</taxon>
        <taxon>Hemiptera</taxon>
        <taxon>Heteroptera</taxon>
        <taxon>Panheteroptera</taxon>
        <taxon>Cimicomorpha</taxon>
        <taxon>Miridae</taxon>
        <taxon>Dicyphina</taxon>
        <taxon>Nesidiocoris</taxon>
    </lineage>
</organism>
<feature type="non-terminal residue" evidence="1">
    <location>
        <position position="82"/>
    </location>
</feature>
<accession>A0A6H5HK24</accession>
<dbReference type="AlphaFoldDB" id="A0A6H5HK24"/>
<evidence type="ECO:0000313" key="2">
    <source>
        <dbReference type="Proteomes" id="UP000479000"/>
    </source>
</evidence>
<evidence type="ECO:0000313" key="1">
    <source>
        <dbReference type="EMBL" id="CAB0018521.1"/>
    </source>
</evidence>
<name>A0A6H5HK24_9HEMI</name>
<proteinExistence type="predicted"/>
<dbReference type="EMBL" id="CADCXU010032956">
    <property type="protein sequence ID" value="CAB0018521.1"/>
    <property type="molecule type" value="Genomic_DNA"/>
</dbReference>
<dbReference type="Proteomes" id="UP000479000">
    <property type="component" value="Unassembled WGS sequence"/>
</dbReference>
<sequence length="82" mass="9288">MDVAVFTSFRRCIYHTNEKRIIAAGGGYSKRSMLKNDITLFEEKIVPVSVNTQPEIGFQVILATARPDWKSDGLLRSCLLRN</sequence>